<name>A0A0R3S3I2_9BILA</name>
<proteinExistence type="predicted"/>
<evidence type="ECO:0000313" key="1">
    <source>
        <dbReference type="Proteomes" id="UP000050640"/>
    </source>
</evidence>
<protein>
    <submittedName>
        <fullName evidence="2">DUF2846 domain-containing protein</fullName>
    </submittedName>
</protein>
<dbReference type="AlphaFoldDB" id="A0A0R3S3I2"/>
<dbReference type="Proteomes" id="UP000050640">
    <property type="component" value="Unplaced"/>
</dbReference>
<reference evidence="2" key="1">
    <citation type="submission" date="2017-02" db="UniProtKB">
        <authorList>
            <consortium name="WormBaseParasite"/>
        </authorList>
    </citation>
    <scope>IDENTIFICATION</scope>
</reference>
<evidence type="ECO:0000313" key="2">
    <source>
        <dbReference type="WBParaSite" id="EEL_0000932401-mRNA-1"/>
    </source>
</evidence>
<dbReference type="WBParaSite" id="EEL_0000932401-mRNA-1">
    <property type="protein sequence ID" value="EEL_0000932401-mRNA-1"/>
    <property type="gene ID" value="EEL_0000932401"/>
</dbReference>
<accession>A0A0R3S3I2</accession>
<sequence length="266" mass="29829">MVYVIARIFRMEEISLEGFIYNCSSSGIRTIYCFQLGEVYINERTEVITRRTPNVGMWCTFKASCQDGGKWFARKVVLMSYPRLKCVVREDECTVKGAAVVCSIKDGVGYIWNDYIGLIAVEGQMVHELEQLTAVDFQAIPLRKSGTSVYFIAKEVNVELESVFQSEVLLFTRKAEVKADGRAYVSDCAITLLDIAYSERPTVGATMAVLYYKAYSDSASGVGIYATTESDIVAGISEDFFTTKRCFETCNEHAEVEQFEDALESK</sequence>
<keyword evidence="1" id="KW-1185">Reference proteome</keyword>
<organism evidence="1 2">
    <name type="scientific">Elaeophora elaphi</name>
    <dbReference type="NCBI Taxonomy" id="1147741"/>
    <lineage>
        <taxon>Eukaryota</taxon>
        <taxon>Metazoa</taxon>
        <taxon>Ecdysozoa</taxon>
        <taxon>Nematoda</taxon>
        <taxon>Chromadorea</taxon>
        <taxon>Rhabditida</taxon>
        <taxon>Spirurina</taxon>
        <taxon>Spiruromorpha</taxon>
        <taxon>Filarioidea</taxon>
        <taxon>Onchocercidae</taxon>
        <taxon>Elaeophora</taxon>
    </lineage>
</organism>